<name>A0AAV9SP47_9TELE</name>
<organism evidence="1 2">
    <name type="scientific">Crenichthys baileyi</name>
    <name type="common">White River springfish</name>
    <dbReference type="NCBI Taxonomy" id="28760"/>
    <lineage>
        <taxon>Eukaryota</taxon>
        <taxon>Metazoa</taxon>
        <taxon>Chordata</taxon>
        <taxon>Craniata</taxon>
        <taxon>Vertebrata</taxon>
        <taxon>Euteleostomi</taxon>
        <taxon>Actinopterygii</taxon>
        <taxon>Neopterygii</taxon>
        <taxon>Teleostei</taxon>
        <taxon>Neoteleostei</taxon>
        <taxon>Acanthomorphata</taxon>
        <taxon>Ovalentaria</taxon>
        <taxon>Atherinomorphae</taxon>
        <taxon>Cyprinodontiformes</taxon>
        <taxon>Goodeidae</taxon>
        <taxon>Crenichthys</taxon>
    </lineage>
</organism>
<dbReference type="PANTHER" id="PTHR34488:SF1">
    <property type="entry name" value="SI:CH211-245H14.1-RELATED"/>
    <property type="match status" value="1"/>
</dbReference>
<dbReference type="PANTHER" id="PTHR34488">
    <property type="entry name" value="SI:CH211-245H14.1-RELATED"/>
    <property type="match status" value="1"/>
</dbReference>
<dbReference type="AlphaFoldDB" id="A0AAV9SP47"/>
<gene>
    <name evidence="1" type="ORF">CRENBAI_005078</name>
</gene>
<protein>
    <submittedName>
        <fullName evidence="1">Uncharacterized protein</fullName>
    </submittedName>
</protein>
<evidence type="ECO:0000313" key="1">
    <source>
        <dbReference type="EMBL" id="KAK5622337.1"/>
    </source>
</evidence>
<sequence>MSDVLFRLLRGLGKTLITTGMKFFLSFLVKIRVVTSGKTFGAHNELLNQLEKKLVLIQGDQPRNSITMLFCPITSRVGSDVKAAMSLVSEDQNVILVLMHHTRDGSYSTAGTEWSGVYRNIILAVHVLFHESVPGLLTCPKNKMAVDKMLAVLNSYSYIGWRRSLPKICVGLGITYLLYQGLFGHNLTFFSLKHRKTLAPYPQSTKPQLPRGLTPDMN</sequence>
<evidence type="ECO:0000313" key="2">
    <source>
        <dbReference type="Proteomes" id="UP001311232"/>
    </source>
</evidence>
<comment type="caution">
    <text evidence="1">The sequence shown here is derived from an EMBL/GenBank/DDBJ whole genome shotgun (WGS) entry which is preliminary data.</text>
</comment>
<accession>A0AAV9SP47</accession>
<proteinExistence type="predicted"/>
<dbReference type="Proteomes" id="UP001311232">
    <property type="component" value="Unassembled WGS sequence"/>
</dbReference>
<keyword evidence="2" id="KW-1185">Reference proteome</keyword>
<reference evidence="1 2" key="1">
    <citation type="submission" date="2021-06" db="EMBL/GenBank/DDBJ databases">
        <authorList>
            <person name="Palmer J.M."/>
        </authorList>
    </citation>
    <scope>NUCLEOTIDE SEQUENCE [LARGE SCALE GENOMIC DNA]</scope>
    <source>
        <strain evidence="1 2">MEX-2019</strain>
        <tissue evidence="1">Muscle</tissue>
    </source>
</reference>
<dbReference type="EMBL" id="JAHHUM010000133">
    <property type="protein sequence ID" value="KAK5622337.1"/>
    <property type="molecule type" value="Genomic_DNA"/>
</dbReference>